<dbReference type="AlphaFoldDB" id="B8DN73"/>
<dbReference type="GO" id="GO:0005829">
    <property type="term" value="C:cytosol"/>
    <property type="evidence" value="ECO:0007669"/>
    <property type="project" value="TreeGrafter"/>
</dbReference>
<dbReference type="SUPFAM" id="SSF51717">
    <property type="entry name" value="Dihydropteroate synthetase-like"/>
    <property type="match status" value="1"/>
</dbReference>
<evidence type="ECO:0000256" key="7">
    <source>
        <dbReference type="ARBA" id="ARBA00022842"/>
    </source>
</evidence>
<keyword evidence="6 9" id="KW-0479">Metal-binding</keyword>
<dbReference type="KEGG" id="dvm:DvMF_0056"/>
<comment type="pathway">
    <text evidence="3 9">Cofactor biosynthesis; tetrahydrofolate biosynthesis; 7,8-dihydrofolate from 2-amino-4-hydroxy-6-hydroxymethyl-7,8-dihydropteridine diphosphate and 4-aminobenzoate: step 1/2.</text>
</comment>
<proteinExistence type="inferred from homology"/>
<evidence type="ECO:0000256" key="8">
    <source>
        <dbReference type="ARBA" id="ARBA00022909"/>
    </source>
</evidence>
<feature type="region of interest" description="Disordered" evidence="10">
    <location>
        <begin position="107"/>
        <end position="137"/>
    </location>
</feature>
<dbReference type="HOGENOM" id="CLU_008023_0_2_7"/>
<dbReference type="PROSITE" id="PS00792">
    <property type="entry name" value="DHPS_1"/>
    <property type="match status" value="1"/>
</dbReference>
<dbReference type="eggNOG" id="COG0294">
    <property type="taxonomic scope" value="Bacteria"/>
</dbReference>
<dbReference type="Gene3D" id="3.20.20.20">
    <property type="entry name" value="Dihydropteroate synthase-like"/>
    <property type="match status" value="1"/>
</dbReference>
<dbReference type="Pfam" id="PF00809">
    <property type="entry name" value="Pterin_bind"/>
    <property type="match status" value="2"/>
</dbReference>
<name>B8DN73_NITV9</name>
<dbReference type="CDD" id="cd00739">
    <property type="entry name" value="DHPS"/>
    <property type="match status" value="1"/>
</dbReference>
<comment type="catalytic activity">
    <reaction evidence="1">
        <text>(7,8-dihydropterin-6-yl)methyl diphosphate + 4-aminobenzoate = 7,8-dihydropteroate + diphosphate</text>
        <dbReference type="Rhea" id="RHEA:19949"/>
        <dbReference type="ChEBI" id="CHEBI:17836"/>
        <dbReference type="ChEBI" id="CHEBI:17839"/>
        <dbReference type="ChEBI" id="CHEBI:33019"/>
        <dbReference type="ChEBI" id="CHEBI:72950"/>
        <dbReference type="EC" id="2.5.1.15"/>
    </reaction>
</comment>
<gene>
    <name evidence="12" type="ordered locus">DvMF_0056</name>
</gene>
<sequence>MTTACGHAQQAIWTVRGGRAVTPAPPHPFVVFGIVNVTPDSFHDGGRYVTHEAAVAHALRLVAEGAHVLDIGGESSRPYAEAVPLEEELARVLPVVRGIRDGYAAHMADRAGNDTATRPAPDEADDADADRQAAPLRPGGAPLLSVDTYKAGTAAAVLDEGVDIINDISACAFDPGLLDVMAHYKPGYVLMHSLGRPETMQDAPVYANVMDALLAFFHEKMDMLVRAGLPESRILLDPGIGFGKLTEHNFEILRQMERFNVLGRPVLMGLSNKSLFGGLLDLGHGQRAGATQVATALLAARGVLCHRVHDVAETVRTLRLTQAMAPAPRTEN</sequence>
<dbReference type="UniPathway" id="UPA00077">
    <property type="reaction ID" value="UER00156"/>
</dbReference>
<dbReference type="InterPro" id="IPR000489">
    <property type="entry name" value="Pterin-binding_dom"/>
</dbReference>
<organism evidence="12">
    <name type="scientific">Nitratidesulfovibrio vulgaris (strain DSM 19637 / Miyazaki F)</name>
    <name type="common">Desulfovibrio vulgaris</name>
    <dbReference type="NCBI Taxonomy" id="883"/>
    <lineage>
        <taxon>Bacteria</taxon>
        <taxon>Pseudomonadati</taxon>
        <taxon>Thermodesulfobacteriota</taxon>
        <taxon>Desulfovibrionia</taxon>
        <taxon>Desulfovibrionales</taxon>
        <taxon>Desulfovibrionaceae</taxon>
        <taxon>Nitratidesulfovibrio</taxon>
    </lineage>
</organism>
<dbReference type="GO" id="GO:0046872">
    <property type="term" value="F:metal ion binding"/>
    <property type="evidence" value="ECO:0007669"/>
    <property type="project" value="UniProtKB-KW"/>
</dbReference>
<dbReference type="EMBL" id="CP001197">
    <property type="protein sequence ID" value="ACL07017.1"/>
    <property type="molecule type" value="Genomic_DNA"/>
</dbReference>
<evidence type="ECO:0000259" key="11">
    <source>
        <dbReference type="PROSITE" id="PS50972"/>
    </source>
</evidence>
<dbReference type="PANTHER" id="PTHR20941:SF1">
    <property type="entry name" value="FOLIC ACID SYNTHESIS PROTEIN FOL1"/>
    <property type="match status" value="1"/>
</dbReference>
<comment type="cofactor">
    <cofactor evidence="2 9">
        <name>Mg(2+)</name>
        <dbReference type="ChEBI" id="CHEBI:18420"/>
    </cofactor>
</comment>
<reference evidence="12" key="1">
    <citation type="submission" date="2008-10" db="EMBL/GenBank/DDBJ databases">
        <title>Complete sequence of Desulfovibrio vulgaris str. 'Miyazaki F'.</title>
        <authorList>
            <person name="Lucas S."/>
            <person name="Copeland A."/>
            <person name="Lapidus A."/>
            <person name="Glavina del Rio T."/>
            <person name="Dalin E."/>
            <person name="Tice H."/>
            <person name="Bruce D."/>
            <person name="Goodwin L."/>
            <person name="Pitluck S."/>
            <person name="Sims D."/>
            <person name="Brettin T."/>
            <person name="Detter J.C."/>
            <person name="Han C."/>
            <person name="Larimer F."/>
            <person name="Land M."/>
            <person name="Hauser L."/>
            <person name="Kyrpides N."/>
            <person name="Mikhailova N."/>
            <person name="Hazen T.C."/>
            <person name="Richardson P."/>
        </authorList>
    </citation>
    <scope>NUCLEOTIDE SEQUENCE</scope>
    <source>
        <strain evidence="12">Miyazaki F</strain>
    </source>
</reference>
<dbReference type="STRING" id="883.DvMF_0056"/>
<evidence type="ECO:0000256" key="3">
    <source>
        <dbReference type="ARBA" id="ARBA00004763"/>
    </source>
</evidence>
<dbReference type="InterPro" id="IPR011005">
    <property type="entry name" value="Dihydropteroate_synth-like_sf"/>
</dbReference>
<dbReference type="PROSITE" id="PS50972">
    <property type="entry name" value="PTERIN_BINDING"/>
    <property type="match status" value="1"/>
</dbReference>
<feature type="domain" description="Pterin-binding" evidence="11">
    <location>
        <begin position="29"/>
        <end position="319"/>
    </location>
</feature>
<evidence type="ECO:0000313" key="12">
    <source>
        <dbReference type="EMBL" id="ACL07017.1"/>
    </source>
</evidence>
<keyword evidence="5 9" id="KW-0808">Transferase</keyword>
<dbReference type="NCBIfam" id="TIGR01496">
    <property type="entry name" value="DHPS"/>
    <property type="match status" value="1"/>
</dbReference>
<evidence type="ECO:0000256" key="5">
    <source>
        <dbReference type="ARBA" id="ARBA00022679"/>
    </source>
</evidence>
<keyword evidence="7 9" id="KW-0460">Magnesium</keyword>
<comment type="function">
    <text evidence="9">Catalyzes the condensation of para-aminobenzoate (pABA) with 6-hydroxymethyl-7,8-dihydropterin diphosphate (DHPt-PP) to form 7,8-dihydropteroate (H2Pte), the immediate precursor of folate derivatives.</text>
</comment>
<accession>B8DN73</accession>
<protein>
    <recommendedName>
        <fullName evidence="4 9">Dihydropteroate synthase</fullName>
        <shortName evidence="9">DHPS</shortName>
        <ecNumber evidence="4 9">2.5.1.15</ecNumber>
    </recommendedName>
    <alternativeName>
        <fullName evidence="9">Dihydropteroate pyrophosphorylase</fullName>
    </alternativeName>
</protein>
<evidence type="ECO:0000256" key="2">
    <source>
        <dbReference type="ARBA" id="ARBA00001946"/>
    </source>
</evidence>
<dbReference type="EC" id="2.5.1.15" evidence="4 9"/>
<evidence type="ECO:0000256" key="4">
    <source>
        <dbReference type="ARBA" id="ARBA00012458"/>
    </source>
</evidence>
<comment type="similarity">
    <text evidence="9">Belongs to the DHPS family.</text>
</comment>
<evidence type="ECO:0000256" key="6">
    <source>
        <dbReference type="ARBA" id="ARBA00022723"/>
    </source>
</evidence>
<dbReference type="PROSITE" id="PS00793">
    <property type="entry name" value="DHPS_2"/>
    <property type="match status" value="1"/>
</dbReference>
<evidence type="ECO:0000256" key="1">
    <source>
        <dbReference type="ARBA" id="ARBA00000012"/>
    </source>
</evidence>
<keyword evidence="8 9" id="KW-0289">Folate biosynthesis</keyword>
<dbReference type="GO" id="GO:0046656">
    <property type="term" value="P:folic acid biosynthetic process"/>
    <property type="evidence" value="ECO:0007669"/>
    <property type="project" value="UniProtKB-KW"/>
</dbReference>
<dbReference type="GO" id="GO:0046654">
    <property type="term" value="P:tetrahydrofolate biosynthetic process"/>
    <property type="evidence" value="ECO:0007669"/>
    <property type="project" value="UniProtKB-UniPathway"/>
</dbReference>
<dbReference type="InterPro" id="IPR045031">
    <property type="entry name" value="DHP_synth-like"/>
</dbReference>
<dbReference type="GO" id="GO:0004156">
    <property type="term" value="F:dihydropteroate synthase activity"/>
    <property type="evidence" value="ECO:0007669"/>
    <property type="project" value="UniProtKB-EC"/>
</dbReference>
<evidence type="ECO:0000256" key="10">
    <source>
        <dbReference type="SAM" id="MobiDB-lite"/>
    </source>
</evidence>
<evidence type="ECO:0000256" key="9">
    <source>
        <dbReference type="RuleBase" id="RU361205"/>
    </source>
</evidence>
<dbReference type="InterPro" id="IPR006390">
    <property type="entry name" value="DHP_synth_dom"/>
</dbReference>
<dbReference type="PANTHER" id="PTHR20941">
    <property type="entry name" value="FOLATE SYNTHESIS PROTEINS"/>
    <property type="match status" value="1"/>
</dbReference>